<name>A0ABR7V515_9FLAO</name>
<dbReference type="Proteomes" id="UP001166021">
    <property type="component" value="Unassembled WGS sequence"/>
</dbReference>
<evidence type="ECO:0000313" key="3">
    <source>
        <dbReference type="Proteomes" id="UP001166021"/>
    </source>
</evidence>
<dbReference type="EMBL" id="JABTCF010000016">
    <property type="protein sequence ID" value="MBD0779880.1"/>
    <property type="molecule type" value="Genomic_DNA"/>
</dbReference>
<dbReference type="PROSITE" id="PS51257">
    <property type="entry name" value="PROKAR_LIPOPROTEIN"/>
    <property type="match status" value="1"/>
</dbReference>
<evidence type="ECO:0000256" key="1">
    <source>
        <dbReference type="SAM" id="SignalP"/>
    </source>
</evidence>
<gene>
    <name evidence="2" type="ORF">HPE56_18945</name>
</gene>
<comment type="caution">
    <text evidence="2">The sequence shown here is derived from an EMBL/GenBank/DDBJ whole genome shotgun (WGS) entry which is preliminary data.</text>
</comment>
<sequence>MRKTMYSLTLCCASMLALSCSDDSASDDFEEANGNIEQKLIKSMSLVSAQDSDENENIVLSYNTNGSLNTITTGEDTSIFVYENSELTNISGGGDTFNMEELYESPYDAFETGDVLEYDENGNPKLLEFREEEYDYNTDDYVTKLYTAELVYDDAPNPFYYTLKAGGLIDVLDGVQLNFSINPQLPEIVQARLLFPVNNLSQIVYKDEEGEIVYTINANYVYDEDNYPTSATVTAVSSDYEEQDTFTTTFTYVE</sequence>
<reference evidence="2" key="1">
    <citation type="submission" date="2020-05" db="EMBL/GenBank/DDBJ databases">
        <title>The draft genome sequence of Maribacter sp. ANRC-HE7.</title>
        <authorList>
            <person name="Mu L."/>
        </authorList>
    </citation>
    <scope>NUCLEOTIDE SEQUENCE</scope>
    <source>
        <strain evidence="2">ANRC-HE7</strain>
    </source>
</reference>
<evidence type="ECO:0000313" key="2">
    <source>
        <dbReference type="EMBL" id="MBD0779880.1"/>
    </source>
</evidence>
<feature type="chain" id="PRO_5046934409" description="DUF4595 domain-containing protein" evidence="1">
    <location>
        <begin position="26"/>
        <end position="254"/>
    </location>
</feature>
<feature type="signal peptide" evidence="1">
    <location>
        <begin position="1"/>
        <end position="25"/>
    </location>
</feature>
<proteinExistence type="predicted"/>
<dbReference type="RefSeq" id="WP_188245314.1">
    <property type="nucleotide sequence ID" value="NZ_JABTCF010000016.1"/>
</dbReference>
<accession>A0ABR7V515</accession>
<protein>
    <recommendedName>
        <fullName evidence="4">DUF4595 domain-containing protein</fullName>
    </recommendedName>
</protein>
<keyword evidence="3" id="KW-1185">Reference proteome</keyword>
<keyword evidence="1" id="KW-0732">Signal</keyword>
<organism evidence="2 3">
    <name type="scientific">Maribacter aquimaris</name>
    <dbReference type="NCBI Taxonomy" id="2737171"/>
    <lineage>
        <taxon>Bacteria</taxon>
        <taxon>Pseudomonadati</taxon>
        <taxon>Bacteroidota</taxon>
        <taxon>Flavobacteriia</taxon>
        <taxon>Flavobacteriales</taxon>
        <taxon>Flavobacteriaceae</taxon>
        <taxon>Maribacter</taxon>
    </lineage>
</organism>
<evidence type="ECO:0008006" key="4">
    <source>
        <dbReference type="Google" id="ProtNLM"/>
    </source>
</evidence>